<accession>A0A2G5D2N1</accession>
<dbReference type="InterPro" id="IPR007577">
    <property type="entry name" value="GlycoTrfase_DXD_sugar-bd_CS"/>
</dbReference>
<dbReference type="Proteomes" id="UP000230069">
    <property type="component" value="Unassembled WGS sequence"/>
</dbReference>
<dbReference type="InterPro" id="IPR029044">
    <property type="entry name" value="Nucleotide-diphossugar_trans"/>
</dbReference>
<organism evidence="2 3">
    <name type="scientific">Aquilegia coerulea</name>
    <name type="common">Rocky mountain columbine</name>
    <dbReference type="NCBI Taxonomy" id="218851"/>
    <lineage>
        <taxon>Eukaryota</taxon>
        <taxon>Viridiplantae</taxon>
        <taxon>Streptophyta</taxon>
        <taxon>Embryophyta</taxon>
        <taxon>Tracheophyta</taxon>
        <taxon>Spermatophyta</taxon>
        <taxon>Magnoliopsida</taxon>
        <taxon>Ranunculales</taxon>
        <taxon>Ranunculaceae</taxon>
        <taxon>Thalictroideae</taxon>
        <taxon>Aquilegia</taxon>
    </lineage>
</organism>
<protein>
    <recommendedName>
        <fullName evidence="1">Alpha 1,4-glycosyltransferase domain-containing protein</fullName>
    </recommendedName>
</protein>
<dbReference type="PANTHER" id="PTHR47213">
    <property type="entry name" value="OS07G0567300 PROTEIN"/>
    <property type="match status" value="1"/>
</dbReference>
<dbReference type="AlphaFoldDB" id="A0A2G5D2N1"/>
<name>A0A2G5D2N1_AQUCA</name>
<sequence length="647" mass="73783">MNNNNNNNMNNEDDLIDELDVVEEEQSRVSDEEEILRGLEDDSESSDGGLGLGFKSSINRYRRSGFYWDHVSGVRRRAFDKQLVDPWEDYGGGIGGSEDKSKVVFASDDQPINEDVRVKFDGIRGIEDALLLKIGKRNSPLREGWATWFEKKGDFLRRDKMFRSNLELLNPVNNPLLQDPDGIGLTVMTRGDKIMQKALLNEVQKVHSGGKKPFGVVDIRASVEKRGVNVENIGFKKVNIVSRNGVKGVERRTLDVYGSGSIDGKNVLRSSEASKLTKTVDIHDSSSHTDVLEEQIMLYDKKAMELNNGVVDSSIVEFGQQSKAKKKDAETQVKSELSGEKYADGKRWGYFPGLYPHLSFSEFMEEFFKQGKCSIRVFMVWNSSPWMYTVRHQRGLESLLYHHPDACVVVFSETIDLDFFKDFVKDGYKVAVAMPNLDEILKDMPVHIFASVWFEWRKTKYYTVHYSELVRLAALYKYGGIYLDSDVIVLKPLSSLNNTIGTEDESAKRSFNGAVMIFSKNSHFIMECLREFYSSYDDTLLRWNGADLLTRTVKKLTEENNSDKLLEVKIQPSSVFFPITPQEITRYFSTPADETERTKQYVLLLKILDGSYTFHFWNGLTSAVIPDPESLVAKLLNHHCIHCHDVL</sequence>
<dbReference type="PANTHER" id="PTHR47213:SF1">
    <property type="entry name" value="OS07G0567300 PROTEIN"/>
    <property type="match status" value="1"/>
</dbReference>
<proteinExistence type="predicted"/>
<keyword evidence="3" id="KW-1185">Reference proteome</keyword>
<dbReference type="OrthoDB" id="409543at2759"/>
<evidence type="ECO:0000259" key="1">
    <source>
        <dbReference type="Pfam" id="PF04572"/>
    </source>
</evidence>
<dbReference type="InterPro" id="IPR044789">
    <property type="entry name" value="Put_A1-4-GlycosylTfrase_plant"/>
</dbReference>
<dbReference type="InParanoid" id="A0A2G5D2N1"/>
<evidence type="ECO:0000313" key="3">
    <source>
        <dbReference type="Proteomes" id="UP000230069"/>
    </source>
</evidence>
<dbReference type="InterPro" id="IPR007652">
    <property type="entry name" value="A1-4-GlycosylTfrase_dom"/>
</dbReference>
<dbReference type="EMBL" id="KZ305047">
    <property type="protein sequence ID" value="PIA37765.1"/>
    <property type="molecule type" value="Genomic_DNA"/>
</dbReference>
<gene>
    <name evidence="2" type="ORF">AQUCO_03000354v1</name>
</gene>
<dbReference type="SUPFAM" id="SSF53448">
    <property type="entry name" value="Nucleotide-diphospho-sugar transferases"/>
    <property type="match status" value="1"/>
</dbReference>
<evidence type="ECO:0000313" key="2">
    <source>
        <dbReference type="EMBL" id="PIA37765.1"/>
    </source>
</evidence>
<feature type="domain" description="Alpha 1,4-glycosyltransferase" evidence="1">
    <location>
        <begin position="518"/>
        <end position="646"/>
    </location>
</feature>
<dbReference type="Gene3D" id="3.90.550.20">
    <property type="match status" value="1"/>
</dbReference>
<dbReference type="Pfam" id="PF04488">
    <property type="entry name" value="Gly_transf_sug"/>
    <property type="match status" value="1"/>
</dbReference>
<dbReference type="Pfam" id="PF04572">
    <property type="entry name" value="Gb3_synth"/>
    <property type="match status" value="1"/>
</dbReference>
<dbReference type="STRING" id="218851.A0A2G5D2N1"/>
<dbReference type="FunCoup" id="A0A2G5D2N1">
    <property type="interactions" value="1908"/>
</dbReference>
<reference evidence="2 3" key="1">
    <citation type="submission" date="2017-09" db="EMBL/GenBank/DDBJ databases">
        <title>WGS assembly of Aquilegia coerulea Goldsmith.</title>
        <authorList>
            <person name="Hodges S."/>
            <person name="Kramer E."/>
            <person name="Nordborg M."/>
            <person name="Tomkins J."/>
            <person name="Borevitz J."/>
            <person name="Derieg N."/>
            <person name="Yan J."/>
            <person name="Mihaltcheva S."/>
            <person name="Hayes R.D."/>
            <person name="Rokhsar D."/>
        </authorList>
    </citation>
    <scope>NUCLEOTIDE SEQUENCE [LARGE SCALE GENOMIC DNA]</scope>
    <source>
        <strain evidence="3">cv. Goldsmith</strain>
    </source>
</reference>